<dbReference type="STRING" id="930992.A0A0D0AQ24"/>
<protein>
    <submittedName>
        <fullName evidence="1">Uncharacterized protein</fullName>
    </submittedName>
</protein>
<gene>
    <name evidence="1" type="ORF">CY34DRAFT_35959</name>
</gene>
<accession>A0A0D0AQ24</accession>
<dbReference type="OrthoDB" id="2686745at2759"/>
<dbReference type="AlphaFoldDB" id="A0A0D0AQ24"/>
<dbReference type="HOGENOM" id="CLU_065614_3_1_1"/>
<organism evidence="1 2">
    <name type="scientific">Suillus luteus UH-Slu-Lm8-n1</name>
    <dbReference type="NCBI Taxonomy" id="930992"/>
    <lineage>
        <taxon>Eukaryota</taxon>
        <taxon>Fungi</taxon>
        <taxon>Dikarya</taxon>
        <taxon>Basidiomycota</taxon>
        <taxon>Agaricomycotina</taxon>
        <taxon>Agaricomycetes</taxon>
        <taxon>Agaricomycetidae</taxon>
        <taxon>Boletales</taxon>
        <taxon>Suillineae</taxon>
        <taxon>Suillaceae</taxon>
        <taxon>Suillus</taxon>
    </lineage>
</organism>
<proteinExistence type="predicted"/>
<feature type="non-terminal residue" evidence="1">
    <location>
        <position position="107"/>
    </location>
</feature>
<reference evidence="2" key="2">
    <citation type="submission" date="2015-01" db="EMBL/GenBank/DDBJ databases">
        <title>Evolutionary Origins and Diversification of the Mycorrhizal Mutualists.</title>
        <authorList>
            <consortium name="DOE Joint Genome Institute"/>
            <consortium name="Mycorrhizal Genomics Consortium"/>
            <person name="Kohler A."/>
            <person name="Kuo A."/>
            <person name="Nagy L.G."/>
            <person name="Floudas D."/>
            <person name="Copeland A."/>
            <person name="Barry K.W."/>
            <person name="Cichocki N."/>
            <person name="Veneault-Fourrey C."/>
            <person name="LaButti K."/>
            <person name="Lindquist E.A."/>
            <person name="Lipzen A."/>
            <person name="Lundell T."/>
            <person name="Morin E."/>
            <person name="Murat C."/>
            <person name="Riley R."/>
            <person name="Ohm R."/>
            <person name="Sun H."/>
            <person name="Tunlid A."/>
            <person name="Henrissat B."/>
            <person name="Grigoriev I.V."/>
            <person name="Hibbett D.S."/>
            <person name="Martin F."/>
        </authorList>
    </citation>
    <scope>NUCLEOTIDE SEQUENCE [LARGE SCALE GENOMIC DNA]</scope>
    <source>
        <strain evidence="2">UH-Slu-Lm8-n1</strain>
    </source>
</reference>
<dbReference type="EMBL" id="KN835531">
    <property type="protein sequence ID" value="KIK36422.1"/>
    <property type="molecule type" value="Genomic_DNA"/>
</dbReference>
<dbReference type="Proteomes" id="UP000054485">
    <property type="component" value="Unassembled WGS sequence"/>
</dbReference>
<feature type="non-terminal residue" evidence="1">
    <location>
        <position position="1"/>
    </location>
</feature>
<evidence type="ECO:0000313" key="1">
    <source>
        <dbReference type="EMBL" id="KIK36422.1"/>
    </source>
</evidence>
<sequence>LSVSSSEDLKIPKSTGESGCLGHWGYTLCKALDWNLKAFAKILSLYHYFIEKHLDMTKYALVQSSMLLKVMCGKMLNSFPDLENYSDLWPVNDMIMTHLKYMSGRMK</sequence>
<reference evidence="1 2" key="1">
    <citation type="submission" date="2014-04" db="EMBL/GenBank/DDBJ databases">
        <authorList>
            <consortium name="DOE Joint Genome Institute"/>
            <person name="Kuo A."/>
            <person name="Ruytinx J."/>
            <person name="Rineau F."/>
            <person name="Colpaert J."/>
            <person name="Kohler A."/>
            <person name="Nagy L.G."/>
            <person name="Floudas D."/>
            <person name="Copeland A."/>
            <person name="Barry K.W."/>
            <person name="Cichocki N."/>
            <person name="Veneault-Fourrey C."/>
            <person name="LaButti K."/>
            <person name="Lindquist E.A."/>
            <person name="Lipzen A."/>
            <person name="Lundell T."/>
            <person name="Morin E."/>
            <person name="Murat C."/>
            <person name="Sun H."/>
            <person name="Tunlid A."/>
            <person name="Henrissat B."/>
            <person name="Grigoriev I.V."/>
            <person name="Hibbett D.S."/>
            <person name="Martin F."/>
            <person name="Nordberg H.P."/>
            <person name="Cantor M.N."/>
            <person name="Hua S.X."/>
        </authorList>
    </citation>
    <scope>NUCLEOTIDE SEQUENCE [LARGE SCALE GENOMIC DNA]</scope>
    <source>
        <strain evidence="1 2">UH-Slu-Lm8-n1</strain>
    </source>
</reference>
<dbReference type="InParanoid" id="A0A0D0AQ24"/>
<evidence type="ECO:0000313" key="2">
    <source>
        <dbReference type="Proteomes" id="UP000054485"/>
    </source>
</evidence>
<name>A0A0D0AQ24_9AGAM</name>
<keyword evidence="2" id="KW-1185">Reference proteome</keyword>